<dbReference type="InterPro" id="IPR036390">
    <property type="entry name" value="WH_DNA-bd_sf"/>
</dbReference>
<dbReference type="CDD" id="cd07377">
    <property type="entry name" value="WHTH_GntR"/>
    <property type="match status" value="1"/>
</dbReference>
<dbReference type="Proteomes" id="UP000704467">
    <property type="component" value="Unassembled WGS sequence"/>
</dbReference>
<dbReference type="Gene3D" id="1.10.10.10">
    <property type="entry name" value="Winged helix-like DNA-binding domain superfamily/Winged helix DNA-binding domain"/>
    <property type="match status" value="1"/>
</dbReference>
<dbReference type="SMART" id="SM00345">
    <property type="entry name" value="HTH_GNTR"/>
    <property type="match status" value="1"/>
</dbReference>
<evidence type="ECO:0000256" key="3">
    <source>
        <dbReference type="ARBA" id="ARBA00023163"/>
    </source>
</evidence>
<dbReference type="PRINTS" id="PR00035">
    <property type="entry name" value="HTHGNTR"/>
</dbReference>
<evidence type="ECO:0000313" key="5">
    <source>
        <dbReference type="EMBL" id="NKC05121.1"/>
    </source>
</evidence>
<comment type="caution">
    <text evidence="5">The sequence shown here is derived from an EMBL/GenBank/DDBJ whole genome shotgun (WGS) entry which is preliminary data.</text>
</comment>
<dbReference type="InterPro" id="IPR011711">
    <property type="entry name" value="GntR_C"/>
</dbReference>
<dbReference type="SUPFAM" id="SSF46785">
    <property type="entry name" value="Winged helix' DNA-binding domain"/>
    <property type="match status" value="1"/>
</dbReference>
<dbReference type="PANTHER" id="PTHR43537:SF5">
    <property type="entry name" value="UXU OPERON TRANSCRIPTIONAL REGULATOR"/>
    <property type="match status" value="1"/>
</dbReference>
<dbReference type="PROSITE" id="PS50949">
    <property type="entry name" value="HTH_GNTR"/>
    <property type="match status" value="1"/>
</dbReference>
<accession>A0ABX1DQ97</accession>
<dbReference type="Gene3D" id="1.20.120.530">
    <property type="entry name" value="GntR ligand-binding domain-like"/>
    <property type="match status" value="1"/>
</dbReference>
<dbReference type="SUPFAM" id="SSF48008">
    <property type="entry name" value="GntR ligand-binding domain-like"/>
    <property type="match status" value="1"/>
</dbReference>
<proteinExistence type="predicted"/>
<dbReference type="InterPro" id="IPR008920">
    <property type="entry name" value="TF_FadR/GntR_C"/>
</dbReference>
<gene>
    <name evidence="5" type="ORF">HED55_24020</name>
</gene>
<dbReference type="SMART" id="SM00895">
    <property type="entry name" value="FCD"/>
    <property type="match status" value="1"/>
</dbReference>
<protein>
    <submittedName>
        <fullName evidence="5">FadR family transcriptional regulator</fullName>
    </submittedName>
</protein>
<keyword evidence="2" id="KW-0238">DNA-binding</keyword>
<dbReference type="Pfam" id="PF00392">
    <property type="entry name" value="GntR"/>
    <property type="match status" value="1"/>
</dbReference>
<evidence type="ECO:0000313" key="6">
    <source>
        <dbReference type="Proteomes" id="UP000704467"/>
    </source>
</evidence>
<dbReference type="Pfam" id="PF07729">
    <property type="entry name" value="FCD"/>
    <property type="match status" value="1"/>
</dbReference>
<name>A0ABX1DQ97_9HYPH</name>
<dbReference type="InterPro" id="IPR036388">
    <property type="entry name" value="WH-like_DNA-bd_sf"/>
</dbReference>
<keyword evidence="1" id="KW-0805">Transcription regulation</keyword>
<dbReference type="PANTHER" id="PTHR43537">
    <property type="entry name" value="TRANSCRIPTIONAL REGULATOR, GNTR FAMILY"/>
    <property type="match status" value="1"/>
</dbReference>
<dbReference type="RefSeq" id="WP_138786748.1">
    <property type="nucleotide sequence ID" value="NZ_JBHEEQ010000012.1"/>
</dbReference>
<evidence type="ECO:0000259" key="4">
    <source>
        <dbReference type="PROSITE" id="PS50949"/>
    </source>
</evidence>
<evidence type="ECO:0000256" key="2">
    <source>
        <dbReference type="ARBA" id="ARBA00023125"/>
    </source>
</evidence>
<feature type="domain" description="HTH gntR-type" evidence="4">
    <location>
        <begin position="12"/>
        <end position="80"/>
    </location>
</feature>
<dbReference type="InterPro" id="IPR000524">
    <property type="entry name" value="Tscrpt_reg_HTH_GntR"/>
</dbReference>
<reference evidence="5 6" key="1">
    <citation type="submission" date="2020-03" db="EMBL/GenBank/DDBJ databases">
        <title>Whole genome sequencing of clinical and environmental type strains of Ochrobactrum.</title>
        <authorList>
            <person name="Dharne M."/>
        </authorList>
    </citation>
    <scope>NUCLEOTIDE SEQUENCE [LARGE SCALE GENOMIC DNA]</scope>
    <source>
        <strain evidence="5 6">CIP 109452</strain>
    </source>
</reference>
<evidence type="ECO:0000256" key="1">
    <source>
        <dbReference type="ARBA" id="ARBA00023015"/>
    </source>
</evidence>
<dbReference type="EMBL" id="JAAVLN010000003">
    <property type="protein sequence ID" value="NKC05121.1"/>
    <property type="molecule type" value="Genomic_DNA"/>
</dbReference>
<keyword evidence="6" id="KW-1185">Reference proteome</keyword>
<organism evidence="5 6">
    <name type="scientific">Brucella haematophila</name>
    <dbReference type="NCBI Taxonomy" id="419474"/>
    <lineage>
        <taxon>Bacteria</taxon>
        <taxon>Pseudomonadati</taxon>
        <taxon>Pseudomonadota</taxon>
        <taxon>Alphaproteobacteria</taxon>
        <taxon>Hyphomicrobiales</taxon>
        <taxon>Brucellaceae</taxon>
        <taxon>Brucella/Ochrobactrum group</taxon>
        <taxon>Brucella</taxon>
    </lineage>
</organism>
<sequence>MVEIDPMKADKQSAVDQAIDQIRSLIREKGLTVGDVLPTENELASMFDTGRNTIREAVRTLKTYGIIESRQKAGIVITDRRRAAMHDFFSVSLEISTDMFTDIQGFRRLTEMNLAGLLVGKMSEADLQLMDSANRTMADASDAASASEYDFRFHQIMVDAAGNHTLSEIYGMLKPVVLRLMELGKSQRGALKEAAEEHDRILEALRSGEAIDFVYHMNRHLASGLQFLPND</sequence>
<keyword evidence="3" id="KW-0804">Transcription</keyword>